<dbReference type="InterPro" id="IPR027417">
    <property type="entry name" value="P-loop_NTPase"/>
</dbReference>
<dbReference type="Pfam" id="PF13191">
    <property type="entry name" value="AAA_16"/>
    <property type="match status" value="1"/>
</dbReference>
<dbReference type="InterPro" id="IPR011990">
    <property type="entry name" value="TPR-like_helical_dom_sf"/>
</dbReference>
<feature type="compositionally biased region" description="Basic and acidic residues" evidence="3">
    <location>
        <begin position="11"/>
        <end position="36"/>
    </location>
</feature>
<keyword evidence="2" id="KW-0067">ATP-binding</keyword>
<name>A0ABZ1FT04_9ACTN</name>
<dbReference type="InterPro" id="IPR016032">
    <property type="entry name" value="Sig_transdc_resp-reg_C-effctor"/>
</dbReference>
<dbReference type="Gene3D" id="3.40.50.300">
    <property type="entry name" value="P-loop containing nucleotide triphosphate hydrolases"/>
    <property type="match status" value="1"/>
</dbReference>
<reference evidence="5 6" key="1">
    <citation type="submission" date="2022-10" db="EMBL/GenBank/DDBJ databases">
        <title>The complete genomes of actinobacterial strains from the NBC collection.</title>
        <authorList>
            <person name="Joergensen T.S."/>
            <person name="Alvarez Arevalo M."/>
            <person name="Sterndorff E.B."/>
            <person name="Faurdal D."/>
            <person name="Vuksanovic O."/>
            <person name="Mourched A.-S."/>
            <person name="Charusanti P."/>
            <person name="Shaw S."/>
            <person name="Blin K."/>
            <person name="Weber T."/>
        </authorList>
    </citation>
    <scope>NUCLEOTIDE SEQUENCE [LARGE SCALE GENOMIC DNA]</scope>
    <source>
        <strain evidence="5 6">NBC 01774</strain>
    </source>
</reference>
<feature type="region of interest" description="Disordered" evidence="3">
    <location>
        <begin position="1"/>
        <end position="44"/>
    </location>
</feature>
<protein>
    <submittedName>
        <fullName evidence="5">LuxR C-terminal-related transcriptional regulator</fullName>
    </submittedName>
</protein>
<evidence type="ECO:0000256" key="2">
    <source>
        <dbReference type="ARBA" id="ARBA00022840"/>
    </source>
</evidence>
<dbReference type="CDD" id="cd06170">
    <property type="entry name" value="LuxR_C_like"/>
    <property type="match status" value="1"/>
</dbReference>
<dbReference type="PANTHER" id="PTHR16305:SF35">
    <property type="entry name" value="TRANSCRIPTIONAL ACTIVATOR DOMAIN"/>
    <property type="match status" value="1"/>
</dbReference>
<organism evidence="5 6">
    <name type="scientific">Streptomyces decoyicus</name>
    <dbReference type="NCBI Taxonomy" id="249567"/>
    <lineage>
        <taxon>Bacteria</taxon>
        <taxon>Bacillati</taxon>
        <taxon>Actinomycetota</taxon>
        <taxon>Actinomycetes</taxon>
        <taxon>Kitasatosporales</taxon>
        <taxon>Streptomycetaceae</taxon>
        <taxon>Streptomyces</taxon>
    </lineage>
</organism>
<evidence type="ECO:0000313" key="6">
    <source>
        <dbReference type="Proteomes" id="UP001344251"/>
    </source>
</evidence>
<keyword evidence="1" id="KW-0547">Nucleotide-binding</keyword>
<dbReference type="SUPFAM" id="SSF48452">
    <property type="entry name" value="TPR-like"/>
    <property type="match status" value="1"/>
</dbReference>
<dbReference type="Pfam" id="PF00196">
    <property type="entry name" value="GerE"/>
    <property type="match status" value="1"/>
</dbReference>
<dbReference type="PANTHER" id="PTHR16305">
    <property type="entry name" value="TESTICULAR SOLUBLE ADENYLYL CYCLASE"/>
    <property type="match status" value="1"/>
</dbReference>
<dbReference type="Gene3D" id="1.25.40.10">
    <property type="entry name" value="Tetratricopeptide repeat domain"/>
    <property type="match status" value="1"/>
</dbReference>
<dbReference type="Proteomes" id="UP001344251">
    <property type="component" value="Chromosome"/>
</dbReference>
<dbReference type="SUPFAM" id="SSF46894">
    <property type="entry name" value="C-terminal effector domain of the bipartite response regulators"/>
    <property type="match status" value="1"/>
</dbReference>
<evidence type="ECO:0000256" key="3">
    <source>
        <dbReference type="SAM" id="MobiDB-lite"/>
    </source>
</evidence>
<evidence type="ECO:0000259" key="4">
    <source>
        <dbReference type="PROSITE" id="PS50043"/>
    </source>
</evidence>
<proteinExistence type="predicted"/>
<dbReference type="PRINTS" id="PR00038">
    <property type="entry name" value="HTHLUXR"/>
</dbReference>
<dbReference type="SMART" id="SM00421">
    <property type="entry name" value="HTH_LUXR"/>
    <property type="match status" value="1"/>
</dbReference>
<keyword evidence="6" id="KW-1185">Reference proteome</keyword>
<dbReference type="Gene3D" id="1.10.10.10">
    <property type="entry name" value="Winged helix-like DNA-binding domain superfamily/Winged helix DNA-binding domain"/>
    <property type="match status" value="1"/>
</dbReference>
<dbReference type="SUPFAM" id="SSF52540">
    <property type="entry name" value="P-loop containing nucleoside triphosphate hydrolases"/>
    <property type="match status" value="1"/>
</dbReference>
<dbReference type="RefSeq" id="WP_326622648.1">
    <property type="nucleotide sequence ID" value="NZ_CP109106.1"/>
</dbReference>
<dbReference type="InterPro" id="IPR036388">
    <property type="entry name" value="WH-like_DNA-bd_sf"/>
</dbReference>
<dbReference type="PROSITE" id="PS50043">
    <property type="entry name" value="HTH_LUXR_2"/>
    <property type="match status" value="1"/>
</dbReference>
<sequence length="922" mass="98564">MTSAPSSSAPDGHEADDHEADFHEANGHGAHGHERASSAGAGRRHRWPFAGRSEELAAFETYLGGGTVSALLVHGPAGVGKSRLAEECLRHAERRGYRTERVVATTADAALPLGALGHLLPPDAPVHDPVLTFHAAAKAFTPHGSDGRSRRGVVLVDDLPLLDNASAVLLGHLARTGSVFLVGTVRTPVPPSDVVESFEHEDSTRRMDLGGFGEGEVAALVRGFLGGPVEHASLSTLTQDSRGNALVLRELVAGALGSGVLGCEDGLWRLTGRPAGTRRLTGIVRSRLESRSGSQHRLLERLALCEPLTLDALQYGAGDTDDIETLEEQGLVRVRMDGRRTVCVLDHPLYGQVLRRGIPAARRRALYREQAAHLAALGARRREDALRLASWRRAAGLPVGLGTLLPAARMARHVCDYPTVVRLLATVPARDATLEVWLLRGEAHHHTGRWAAAEECLRTAERLAERDEDLLTVTMERTQNLYWGLGDTARTLEANTRAAARLDESGRRVLRVNEAAYLLYSGRVPDALRLLADAERIAVPRLRMWAQLQRSLALSYTGRSGEAVELARVVHEELTAAENEGRHGRPSSHGSGPAIYRVAALTDAGRTQEAREVGRAAFSRAVGARAPAPQIWLAAHLGRCELIAGHLGAAHDWFTEALGLARGQQARRATAFAGAGLAVVLAQTGRADRARTALQTAWCPEGERQHAARLMRQLATAWHTAADGATEEAQQVLAEAAGQARAAGMSSYESWILADAARLGAAVEVSGRLAELAADGDSLLAGLRARFAAALAVDDHRRLRDVAQRCEELGADMMGAEAATGASAAAERAGDPRAAAAAAVLARRLLDRCGADRLTAPRVRGAEVRPLTGREQHVARLAADGLTSQEIAARLVLSVRTVDNHLQRAYAKLGVTSRGELARIMR</sequence>
<gene>
    <name evidence="5" type="ORF">OG863_36770</name>
</gene>
<evidence type="ECO:0000256" key="1">
    <source>
        <dbReference type="ARBA" id="ARBA00022741"/>
    </source>
</evidence>
<dbReference type="InterPro" id="IPR000792">
    <property type="entry name" value="Tscrpt_reg_LuxR_C"/>
</dbReference>
<dbReference type="PROSITE" id="PS00622">
    <property type="entry name" value="HTH_LUXR_1"/>
    <property type="match status" value="1"/>
</dbReference>
<evidence type="ECO:0000313" key="5">
    <source>
        <dbReference type="EMBL" id="WSB73067.1"/>
    </source>
</evidence>
<accession>A0ABZ1FT04</accession>
<feature type="domain" description="HTH luxR-type" evidence="4">
    <location>
        <begin position="860"/>
        <end position="922"/>
    </location>
</feature>
<dbReference type="InterPro" id="IPR041664">
    <property type="entry name" value="AAA_16"/>
</dbReference>
<dbReference type="EMBL" id="CP109106">
    <property type="protein sequence ID" value="WSB73067.1"/>
    <property type="molecule type" value="Genomic_DNA"/>
</dbReference>